<accession>C6WPV2</accession>
<sequence>MVRCAFGPKVARRLLRCELERLCGESGRTHAQVGERLGMTRSGFTQFLRGRTLPSRPVLEVLVSYFARPEHLPLLLELLSAAKARPDRVVELVTPHEPGPVLVSVATSIEAYDPMLVNALLRSEPYTRAVIEHRGGGEPEVAEALTGQAPLTRATAPVRLWAVLEERVLRRPVGGAGVVRGQVEHLLELAELDNVTLQVLREEVGLHPSLQGPIFLLRFDDHWRVAYEETRRCGYYYDAVDAVEDYGQAMNHLRHLSLDPAATKDFLVGLRAEL</sequence>
<gene>
    <name evidence="2" type="ordered locus">Amir_6857</name>
</gene>
<reference evidence="2 3" key="1">
    <citation type="journal article" date="2009" name="Stand. Genomic Sci.">
        <title>Complete genome sequence of Actinosynnema mirum type strain (101).</title>
        <authorList>
            <person name="Land M."/>
            <person name="Lapidus A."/>
            <person name="Mayilraj S."/>
            <person name="Chen F."/>
            <person name="Copeland A."/>
            <person name="Del Rio T.G."/>
            <person name="Nolan M."/>
            <person name="Lucas S."/>
            <person name="Tice H."/>
            <person name="Cheng J.F."/>
            <person name="Chertkov O."/>
            <person name="Bruce D."/>
            <person name="Goodwin L."/>
            <person name="Pitluck S."/>
            <person name="Rohde M."/>
            <person name="Goker M."/>
            <person name="Pati A."/>
            <person name="Ivanova N."/>
            <person name="Mavromatis K."/>
            <person name="Chen A."/>
            <person name="Palaniappan K."/>
            <person name="Hauser L."/>
            <person name="Chang Y.J."/>
            <person name="Jeffries C.C."/>
            <person name="Brettin T."/>
            <person name="Detter J.C."/>
            <person name="Han C."/>
            <person name="Chain P."/>
            <person name="Tindall B.J."/>
            <person name="Bristow J."/>
            <person name="Eisen J.A."/>
            <person name="Markowitz V."/>
            <person name="Hugenholtz P."/>
            <person name="Kyrpides N.C."/>
            <person name="Klenk H.P."/>
        </authorList>
    </citation>
    <scope>NUCLEOTIDE SEQUENCE [LARGE SCALE GENOMIC DNA]</scope>
    <source>
        <strain evidence="3">ATCC 29888 / DSM 43827 / JCM 3225 / NBRC 14064 / NCIMB 13271 / NRRL B-12336 / IMRU 3971 / 101</strain>
    </source>
</reference>
<dbReference type="InterPro" id="IPR001387">
    <property type="entry name" value="Cro/C1-type_HTH"/>
</dbReference>
<dbReference type="EMBL" id="CP001630">
    <property type="protein sequence ID" value="ACU40653.1"/>
    <property type="molecule type" value="Genomic_DNA"/>
</dbReference>
<dbReference type="KEGG" id="ami:Amir_6857"/>
<feature type="domain" description="HTH cro/C1-type" evidence="1">
    <location>
        <begin position="18"/>
        <end position="72"/>
    </location>
</feature>
<proteinExistence type="predicted"/>
<dbReference type="InterPro" id="IPR043917">
    <property type="entry name" value="DUF5753"/>
</dbReference>
<dbReference type="AlphaFoldDB" id="C6WPV2"/>
<dbReference type="eggNOG" id="COG1396">
    <property type="taxonomic scope" value="Bacteria"/>
</dbReference>
<protein>
    <submittedName>
        <fullName evidence="2">Helix-turn-helix domain protein</fullName>
    </submittedName>
</protein>
<dbReference type="HOGENOM" id="CLU_055817_1_1_11"/>
<dbReference type="SMART" id="SM00530">
    <property type="entry name" value="HTH_XRE"/>
    <property type="match status" value="1"/>
</dbReference>
<dbReference type="STRING" id="446462.Amir_6857"/>
<evidence type="ECO:0000313" key="3">
    <source>
        <dbReference type="Proteomes" id="UP000002213"/>
    </source>
</evidence>
<dbReference type="CDD" id="cd00093">
    <property type="entry name" value="HTH_XRE"/>
    <property type="match status" value="1"/>
</dbReference>
<name>C6WPV2_ACTMD</name>
<dbReference type="Proteomes" id="UP000002213">
    <property type="component" value="Chromosome"/>
</dbReference>
<organism evidence="2 3">
    <name type="scientific">Actinosynnema mirum (strain ATCC 29888 / DSM 43827 / JCM 3225 / NBRC 14064 / NCIMB 13271 / NRRL B-12336 / IMRU 3971 / 101)</name>
    <dbReference type="NCBI Taxonomy" id="446462"/>
    <lineage>
        <taxon>Bacteria</taxon>
        <taxon>Bacillati</taxon>
        <taxon>Actinomycetota</taxon>
        <taxon>Actinomycetes</taxon>
        <taxon>Pseudonocardiales</taxon>
        <taxon>Pseudonocardiaceae</taxon>
        <taxon>Actinosynnema</taxon>
    </lineage>
</organism>
<keyword evidence="3" id="KW-1185">Reference proteome</keyword>
<dbReference type="Pfam" id="PF19054">
    <property type="entry name" value="DUF5753"/>
    <property type="match status" value="1"/>
</dbReference>
<evidence type="ECO:0000259" key="1">
    <source>
        <dbReference type="SMART" id="SM00530"/>
    </source>
</evidence>
<evidence type="ECO:0000313" key="2">
    <source>
        <dbReference type="EMBL" id="ACU40653.1"/>
    </source>
</evidence>
<dbReference type="Pfam" id="PF13560">
    <property type="entry name" value="HTH_31"/>
    <property type="match status" value="1"/>
</dbReference>